<dbReference type="EMBL" id="UZAI01022710">
    <property type="protein sequence ID" value="VDP58447.1"/>
    <property type="molecule type" value="Genomic_DNA"/>
</dbReference>
<evidence type="ECO:0000313" key="3">
    <source>
        <dbReference type="Proteomes" id="UP000277204"/>
    </source>
</evidence>
<evidence type="ECO:0000313" key="2">
    <source>
        <dbReference type="EMBL" id="VDP58447.1"/>
    </source>
</evidence>
<organism evidence="2 3">
    <name type="scientific">Schistosoma margrebowiei</name>
    <dbReference type="NCBI Taxonomy" id="48269"/>
    <lineage>
        <taxon>Eukaryota</taxon>
        <taxon>Metazoa</taxon>
        <taxon>Spiralia</taxon>
        <taxon>Lophotrochozoa</taxon>
        <taxon>Platyhelminthes</taxon>
        <taxon>Trematoda</taxon>
        <taxon>Digenea</taxon>
        <taxon>Strigeidida</taxon>
        <taxon>Schistosomatoidea</taxon>
        <taxon>Schistosomatidae</taxon>
        <taxon>Schistosoma</taxon>
    </lineage>
</organism>
<accession>A0A3P8E2Y8</accession>
<proteinExistence type="predicted"/>
<protein>
    <submittedName>
        <fullName evidence="2">Uncharacterized protein</fullName>
    </submittedName>
</protein>
<reference evidence="2 3" key="1">
    <citation type="submission" date="2018-11" db="EMBL/GenBank/DDBJ databases">
        <authorList>
            <consortium name="Pathogen Informatics"/>
        </authorList>
    </citation>
    <scope>NUCLEOTIDE SEQUENCE [LARGE SCALE GENOMIC DNA]</scope>
    <source>
        <strain evidence="2 3">Zambia</strain>
    </source>
</reference>
<feature type="compositionally biased region" description="Basic and acidic residues" evidence="1">
    <location>
        <begin position="20"/>
        <end position="29"/>
    </location>
</feature>
<dbReference type="Proteomes" id="UP000277204">
    <property type="component" value="Unassembled WGS sequence"/>
</dbReference>
<gene>
    <name evidence="2" type="ORF">SMRZ_LOCUS26129</name>
</gene>
<evidence type="ECO:0000256" key="1">
    <source>
        <dbReference type="SAM" id="MobiDB-lite"/>
    </source>
</evidence>
<keyword evidence="3" id="KW-1185">Reference proteome</keyword>
<sequence length="218" mass="24464">MKGYFSRKSKKKLSVAVDDKYQSVEDNKSPKLSSSNHESIDMDTYVPHAEGEAVIGFRNNVARGNTDDKDKLGRFTTENNGVLQGVENQNKVSSPGESSRHILKGYFSRKSKKKLSVAVDDKYQSVEDNKSPKLSSSNHESIDMDTYVPHAEGEAVIGFRNNVARGNTDDKDKLGRFTTENNGVLQGVASLAFSIDTCWKAHLRISIEKYEERRFYET</sequence>
<dbReference type="AlphaFoldDB" id="A0A3P8E2Y8"/>
<name>A0A3P8E2Y8_9TREM</name>
<feature type="region of interest" description="Disordered" evidence="1">
    <location>
        <begin position="20"/>
        <end position="39"/>
    </location>
</feature>